<organism evidence="4">
    <name type="scientific">hydrothermal vent metagenome</name>
    <dbReference type="NCBI Taxonomy" id="652676"/>
    <lineage>
        <taxon>unclassified sequences</taxon>
        <taxon>metagenomes</taxon>
        <taxon>ecological metagenomes</taxon>
    </lineage>
</organism>
<dbReference type="InterPro" id="IPR036618">
    <property type="entry name" value="PtsI_HPr-bd_sf"/>
</dbReference>
<dbReference type="Gene3D" id="1.10.274.10">
    <property type="entry name" value="PtsI, HPr-binding domain"/>
    <property type="match status" value="1"/>
</dbReference>
<accession>A0A3B0YPU9</accession>
<proteinExistence type="inferred from homology"/>
<feature type="domain" description="Phosphotransferase system enzyme I N-terminal" evidence="3">
    <location>
        <begin position="7"/>
        <end position="50"/>
    </location>
</feature>
<gene>
    <name evidence="4" type="ORF">MNBD_GAMMA13-71</name>
</gene>
<evidence type="ECO:0000259" key="3">
    <source>
        <dbReference type="Pfam" id="PF05524"/>
    </source>
</evidence>
<dbReference type="Pfam" id="PF05524">
    <property type="entry name" value="PEP-utilisers_N"/>
    <property type="match status" value="1"/>
</dbReference>
<comment type="similarity">
    <text evidence="1">Belongs to the PEP-utilizing enzyme family.</text>
</comment>
<dbReference type="EMBL" id="UOFK01000093">
    <property type="protein sequence ID" value="VAW76369.1"/>
    <property type="molecule type" value="Genomic_DNA"/>
</dbReference>
<dbReference type="Gene3D" id="3.50.30.10">
    <property type="entry name" value="Phosphohistidine domain"/>
    <property type="match status" value="1"/>
</dbReference>
<dbReference type="InterPro" id="IPR008731">
    <property type="entry name" value="PTS_EIN"/>
</dbReference>
<evidence type="ECO:0000256" key="1">
    <source>
        <dbReference type="ARBA" id="ARBA00007837"/>
    </source>
</evidence>
<sequence length="56" mass="6115">MSTTISGTGISRGTAIGKVYRLEQDQVEVYEAAISEKLIAEEVARFRCAAKWPVIA</sequence>
<dbReference type="GO" id="GO:0016740">
    <property type="term" value="F:transferase activity"/>
    <property type="evidence" value="ECO:0007669"/>
    <property type="project" value="UniProtKB-KW"/>
</dbReference>
<reference evidence="4" key="1">
    <citation type="submission" date="2018-06" db="EMBL/GenBank/DDBJ databases">
        <authorList>
            <person name="Zhirakovskaya E."/>
        </authorList>
    </citation>
    <scope>NUCLEOTIDE SEQUENCE</scope>
</reference>
<keyword evidence="2" id="KW-0808">Transferase</keyword>
<evidence type="ECO:0000313" key="4">
    <source>
        <dbReference type="EMBL" id="VAW76369.1"/>
    </source>
</evidence>
<dbReference type="AlphaFoldDB" id="A0A3B0YPU9"/>
<protein>
    <recommendedName>
        <fullName evidence="3">Phosphotransferase system enzyme I N-terminal domain-containing protein</fullName>
    </recommendedName>
</protein>
<evidence type="ECO:0000256" key="2">
    <source>
        <dbReference type="ARBA" id="ARBA00022679"/>
    </source>
</evidence>
<dbReference type="GO" id="GO:0009401">
    <property type="term" value="P:phosphoenolpyruvate-dependent sugar phosphotransferase system"/>
    <property type="evidence" value="ECO:0007669"/>
    <property type="project" value="InterPro"/>
</dbReference>
<name>A0A3B0YPU9_9ZZZZ</name>